<dbReference type="InParanoid" id="Q5SQK8"/>
<dbReference type="MGI" id="MGI:1922360">
    <property type="gene designation" value="4930512M02Rik"/>
</dbReference>
<dbReference type="RefSeq" id="NP_001292072.1">
    <property type="nucleotide sequence ID" value="NM_001305143.1"/>
</dbReference>
<dbReference type="KEGG" id="mmu:102631730"/>
<reference evidence="2 4" key="1">
    <citation type="journal article" date="2009" name="PLoS Biol.">
        <title>Lineage-specific biology revealed by a finished genome assembly of the mouse.</title>
        <authorList>
            <consortium name="Mouse Genome Sequencing Consortium"/>
            <person name="Church D.M."/>
            <person name="Goodstadt L."/>
            <person name="Hillier L.W."/>
            <person name="Zody M.C."/>
            <person name="Goldstein S."/>
            <person name="She X."/>
            <person name="Bult C.J."/>
            <person name="Agarwala R."/>
            <person name="Cherry J.L."/>
            <person name="DiCuccio M."/>
            <person name="Hlavina W."/>
            <person name="Kapustin Y."/>
            <person name="Meric P."/>
            <person name="Maglott D."/>
            <person name="Birtle Z."/>
            <person name="Marques A.C."/>
            <person name="Graves T."/>
            <person name="Zhou S."/>
            <person name="Teague B."/>
            <person name="Potamousis K."/>
            <person name="Churas C."/>
            <person name="Place M."/>
            <person name="Herschleb J."/>
            <person name="Runnheim R."/>
            <person name="Forrest D."/>
            <person name="Amos-Landgraf J."/>
            <person name="Schwartz D.C."/>
            <person name="Cheng Z."/>
            <person name="Lindblad-Toh K."/>
            <person name="Eichler E.E."/>
            <person name="Ponting C.P."/>
        </authorList>
    </citation>
    <scope>NUCLEOTIDE SEQUENCE [LARGE SCALE GENOMIC DNA]</scope>
    <source>
        <strain evidence="2 4">C57BL/6J</strain>
    </source>
</reference>
<dbReference type="Bgee" id="ENSMUSG00000062511">
    <property type="expression patterns" value="Expressed in spermatid and 6 other cell types or tissues"/>
</dbReference>
<sequence length="218" mass="24134">MLVSMVPDLFPRVSISSIASLWVFFILSTSLFRSWMVLFNSIACLVVFSCNSLRDFCVSSLMSSTCLVMFSCNSIRDFCVSSLMSSTCLAVFFCISLSELFKSFLISSTIIMRYAFKSRSSFSGVLGCPGLGEVGLLGSNDDQRITGQAEVKLRAFLGDYDGSQMEECCFKILLNIWFNGTANHPHEANISQGALFILQNFSIYLTTLLKGEAEVHII</sequence>
<dbReference type="STRING" id="10090.ENSMUSP00000080571"/>
<dbReference type="Proteomes" id="UP000000589">
    <property type="component" value="Chromosome 11"/>
</dbReference>
<evidence type="ECO:0000313" key="2">
    <source>
        <dbReference type="Ensembl" id="ENSMUSP00000080571.5"/>
    </source>
</evidence>
<dbReference type="RNAct" id="Q5SQK8">
    <property type="molecule type" value="protein"/>
</dbReference>
<proteinExistence type="predicted"/>
<keyword evidence="1" id="KW-0472">Membrane</keyword>
<keyword evidence="1" id="KW-0812">Transmembrane</keyword>
<dbReference type="UCSC" id="uc007iah.2">
    <property type="organism name" value="mouse"/>
</dbReference>
<reference evidence="2 4" key="2">
    <citation type="journal article" date="2011" name="PLoS Biol.">
        <title>Modernizing reference genome assemblies.</title>
        <authorList>
            <person name="Church D.M."/>
            <person name="Schneider V.A."/>
            <person name="Graves T."/>
            <person name="Auger K."/>
            <person name="Cunningham F."/>
            <person name="Bouk N."/>
            <person name="Chen H.C."/>
            <person name="Agarwala R."/>
            <person name="McLaren W.M."/>
            <person name="Ritchie G.R."/>
            <person name="Albracht D."/>
            <person name="Kremitzki M."/>
            <person name="Rock S."/>
            <person name="Kotkiewicz H."/>
            <person name="Kremitzki C."/>
            <person name="Wollam A."/>
            <person name="Trani L."/>
            <person name="Fulton L."/>
            <person name="Fulton R."/>
            <person name="Matthews L."/>
            <person name="Whitehead S."/>
            <person name="Chow W."/>
            <person name="Torrance J."/>
            <person name="Dunn M."/>
            <person name="Harden G."/>
            <person name="Threadgold G."/>
            <person name="Wood J."/>
            <person name="Collins J."/>
            <person name="Heath P."/>
            <person name="Griffiths G."/>
            <person name="Pelan S."/>
            <person name="Grafham D."/>
            <person name="Eichler E.E."/>
            <person name="Weinstock G."/>
            <person name="Mardis E.R."/>
            <person name="Wilson R.K."/>
            <person name="Howe K."/>
            <person name="Flicek P."/>
            <person name="Hubbard T."/>
        </authorList>
    </citation>
    <scope>NUCLEOTIDE SEQUENCE [LARGE SCALE GENOMIC DNA]</scope>
    <source>
        <strain evidence="2 4">C57BL/6J</strain>
    </source>
</reference>
<keyword evidence="4" id="KW-1185">Reference proteome</keyword>
<dbReference type="VEuPathDB" id="HostDB:ENSMUSG00000062511"/>
<feature type="transmembrane region" description="Helical" evidence="1">
    <location>
        <begin position="20"/>
        <end position="49"/>
    </location>
</feature>
<keyword evidence="1" id="KW-1133">Transmembrane helix</keyword>
<organism evidence="2 4">
    <name type="scientific">Mus musculus</name>
    <name type="common">Mouse</name>
    <dbReference type="NCBI Taxonomy" id="10090"/>
    <lineage>
        <taxon>Eukaryota</taxon>
        <taxon>Metazoa</taxon>
        <taxon>Chordata</taxon>
        <taxon>Craniata</taxon>
        <taxon>Vertebrata</taxon>
        <taxon>Euteleostomi</taxon>
        <taxon>Mammalia</taxon>
        <taxon>Eutheria</taxon>
        <taxon>Euarchontoglires</taxon>
        <taxon>Glires</taxon>
        <taxon>Rodentia</taxon>
        <taxon>Myomorpha</taxon>
        <taxon>Muroidea</taxon>
        <taxon>Muridae</taxon>
        <taxon>Murinae</taxon>
        <taxon>Mus</taxon>
        <taxon>Mus</taxon>
    </lineage>
</organism>
<evidence type="ECO:0000313" key="4">
    <source>
        <dbReference type="Proteomes" id="UP000000589"/>
    </source>
</evidence>
<dbReference type="Ensembl" id="ENSMUST00000081896.5">
    <property type="protein sequence ID" value="ENSMUSP00000080571.5"/>
    <property type="gene ID" value="ENSMUSG00000062511.7"/>
</dbReference>
<accession>Q5SQK8</accession>
<dbReference type="HOGENOM" id="CLU_1266531_0_0_1"/>
<feature type="transmembrane region" description="Helical" evidence="1">
    <location>
        <begin position="82"/>
        <end position="105"/>
    </location>
</feature>
<dbReference type="AGR" id="MGI:1922360"/>
<dbReference type="AlphaFoldDB" id="Q5SQK8"/>
<evidence type="ECO:0000313" key="3">
    <source>
        <dbReference type="MGI" id="MGI:1922360"/>
    </source>
</evidence>
<dbReference type="BioGRID-ORCS" id="102631730">
    <property type="hits" value="1 hit in 36 CRISPR screens"/>
</dbReference>
<evidence type="ECO:0000256" key="1">
    <source>
        <dbReference type="SAM" id="Phobius"/>
    </source>
</evidence>
<reference evidence="2" key="4">
    <citation type="submission" date="2025-09" db="UniProtKB">
        <authorList>
            <consortium name="Ensembl"/>
        </authorList>
    </citation>
    <scope>IDENTIFICATION</scope>
    <source>
        <strain evidence="2">C57BL/6J</strain>
    </source>
</reference>
<name>Q5SQK8_MOUSE</name>
<dbReference type="PaxDb" id="10090-ENSMUSP00000080571"/>
<dbReference type="GeneID" id="102631730"/>
<gene>
    <name evidence="2 3" type="primary">4930512M02Rik</name>
</gene>
<dbReference type="GeneTree" id="ENSGT00960000189344"/>
<protein>
    <submittedName>
        <fullName evidence="2">RIKEN cDNA 4930512M02 gene</fullName>
    </submittedName>
</protein>
<reference evidence="2" key="3">
    <citation type="submission" date="2025-08" db="UniProtKB">
        <authorList>
            <consortium name="Ensembl"/>
        </authorList>
    </citation>
    <scope>IDENTIFICATION</scope>
    <source>
        <strain evidence="2">C57BL/6J</strain>
    </source>
</reference>